<evidence type="ECO:0000256" key="5">
    <source>
        <dbReference type="ARBA" id="ARBA00022679"/>
    </source>
</evidence>
<sequence>MDKQSVSNTKNWWLTFLIICALTVIIRFHKVTEPDHICWDETHFGKMGSWYINRTFFFDVHPPLGKMLIGLSGYLTGYDGNFPFDKPGDKYENVSYIGMRIFCTAMGATLIPTTYLIVGELTHSITASVISSLLILFDVGLLTLTQYILLDPLLLSFMMASILGGVKVSSRRIKHFSIAWWIWLIFTGTMLACCISVKFVGLFAILLVGIMTIADLWEVLGDLSKPFVSNISFIFSLLILKLSGAKY</sequence>
<dbReference type="Proteomes" id="UP000051574">
    <property type="component" value="Unassembled WGS sequence"/>
</dbReference>
<evidence type="ECO:0000256" key="3">
    <source>
        <dbReference type="ARBA" id="ARBA00007222"/>
    </source>
</evidence>
<dbReference type="GO" id="GO:0005783">
    <property type="term" value="C:endoplasmic reticulum"/>
    <property type="evidence" value="ECO:0007669"/>
    <property type="project" value="TreeGrafter"/>
</dbReference>
<feature type="transmembrane region" description="Helical" evidence="10">
    <location>
        <begin position="12"/>
        <end position="29"/>
    </location>
</feature>
<comment type="similarity">
    <text evidence="3">Belongs to the glycosyltransferase 39 family.</text>
</comment>
<keyword evidence="8 10" id="KW-0472">Membrane</keyword>
<dbReference type="PANTHER" id="PTHR10050:SF46">
    <property type="entry name" value="PROTEIN O-MANNOSYL-TRANSFERASE 2"/>
    <property type="match status" value="1"/>
</dbReference>
<accession>A0A0T6BD12</accession>
<evidence type="ECO:0000256" key="9">
    <source>
        <dbReference type="ARBA" id="ARBA00039583"/>
    </source>
</evidence>
<feature type="transmembrane region" description="Helical" evidence="10">
    <location>
        <begin position="125"/>
        <end position="142"/>
    </location>
</feature>
<comment type="caution">
    <text evidence="12">The sequence shown here is derived from an EMBL/GenBank/DDBJ whole genome shotgun (WGS) entry which is preliminary data.</text>
</comment>
<keyword evidence="7 10" id="KW-1133">Transmembrane helix</keyword>
<evidence type="ECO:0000256" key="1">
    <source>
        <dbReference type="ARBA" id="ARBA00004127"/>
    </source>
</evidence>
<keyword evidence="5" id="KW-0808">Transferase</keyword>
<feature type="transmembrane region" description="Helical" evidence="10">
    <location>
        <begin position="97"/>
        <end position="118"/>
    </location>
</feature>
<dbReference type="GO" id="GO:0004169">
    <property type="term" value="F:dolichyl-phosphate-mannose-protein mannosyltransferase activity"/>
    <property type="evidence" value="ECO:0007669"/>
    <property type="project" value="TreeGrafter"/>
</dbReference>
<evidence type="ECO:0000313" key="13">
    <source>
        <dbReference type="Proteomes" id="UP000051574"/>
    </source>
</evidence>
<keyword evidence="6 10" id="KW-0812">Transmembrane</keyword>
<feature type="transmembrane region" description="Helical" evidence="10">
    <location>
        <begin position="227"/>
        <end position="244"/>
    </location>
</feature>
<evidence type="ECO:0000256" key="7">
    <source>
        <dbReference type="ARBA" id="ARBA00022989"/>
    </source>
</evidence>
<dbReference type="PANTHER" id="PTHR10050">
    <property type="entry name" value="DOLICHYL-PHOSPHATE-MANNOSE--PROTEIN MANNOSYLTRANSFERASE"/>
    <property type="match status" value="1"/>
</dbReference>
<dbReference type="InterPro" id="IPR003342">
    <property type="entry name" value="ArnT-like_N"/>
</dbReference>
<evidence type="ECO:0000256" key="6">
    <source>
        <dbReference type="ARBA" id="ARBA00022692"/>
    </source>
</evidence>
<proteinExistence type="inferred from homology"/>
<gene>
    <name evidence="12" type="ORF">AMK59_1158</name>
</gene>
<dbReference type="Pfam" id="PF02366">
    <property type="entry name" value="PMT"/>
    <property type="match status" value="1"/>
</dbReference>
<feature type="transmembrane region" description="Helical" evidence="10">
    <location>
        <begin position="178"/>
        <end position="207"/>
    </location>
</feature>
<dbReference type="EMBL" id="LJIG01001714">
    <property type="protein sequence ID" value="KRT85226.1"/>
    <property type="molecule type" value="Genomic_DNA"/>
</dbReference>
<dbReference type="AlphaFoldDB" id="A0A0T6BD12"/>
<evidence type="ECO:0000313" key="12">
    <source>
        <dbReference type="EMBL" id="KRT85226.1"/>
    </source>
</evidence>
<feature type="domain" description="ArnT-like N-terminal" evidence="11">
    <location>
        <begin position="18"/>
        <end position="238"/>
    </location>
</feature>
<dbReference type="GO" id="GO:0016020">
    <property type="term" value="C:membrane"/>
    <property type="evidence" value="ECO:0007669"/>
    <property type="project" value="InterPro"/>
</dbReference>
<evidence type="ECO:0000259" key="11">
    <source>
        <dbReference type="Pfam" id="PF02366"/>
    </source>
</evidence>
<evidence type="ECO:0000256" key="4">
    <source>
        <dbReference type="ARBA" id="ARBA00022676"/>
    </source>
</evidence>
<organism evidence="12 13">
    <name type="scientific">Oryctes borbonicus</name>
    <dbReference type="NCBI Taxonomy" id="1629725"/>
    <lineage>
        <taxon>Eukaryota</taxon>
        <taxon>Metazoa</taxon>
        <taxon>Ecdysozoa</taxon>
        <taxon>Arthropoda</taxon>
        <taxon>Hexapoda</taxon>
        <taxon>Insecta</taxon>
        <taxon>Pterygota</taxon>
        <taxon>Neoptera</taxon>
        <taxon>Endopterygota</taxon>
        <taxon>Coleoptera</taxon>
        <taxon>Polyphaga</taxon>
        <taxon>Scarabaeiformia</taxon>
        <taxon>Scarabaeidae</taxon>
        <taxon>Dynastinae</taxon>
        <taxon>Oryctes</taxon>
    </lineage>
</organism>
<reference evidence="12 13" key="1">
    <citation type="submission" date="2015-09" db="EMBL/GenBank/DDBJ databases">
        <title>Draft genome of the scarab beetle Oryctes borbonicus.</title>
        <authorList>
            <person name="Meyer J.M."/>
            <person name="Markov G.V."/>
            <person name="Baskaran P."/>
            <person name="Herrmann M."/>
            <person name="Sommer R.J."/>
            <person name="Roedelsperger C."/>
        </authorList>
    </citation>
    <scope>NUCLEOTIDE SEQUENCE [LARGE SCALE GENOMIC DNA]</scope>
    <source>
        <strain evidence="12">OB123</strain>
        <tissue evidence="12">Whole animal</tissue>
    </source>
</reference>
<evidence type="ECO:0000256" key="10">
    <source>
        <dbReference type="SAM" id="Phobius"/>
    </source>
</evidence>
<name>A0A0T6BD12_9SCAR</name>
<protein>
    <recommendedName>
        <fullName evidence="9">Protein O-mannosyl-transferase 2</fullName>
    </recommendedName>
</protein>
<evidence type="ECO:0000256" key="8">
    <source>
        <dbReference type="ARBA" id="ARBA00023136"/>
    </source>
</evidence>
<keyword evidence="13" id="KW-1185">Reference proteome</keyword>
<comment type="subcellular location">
    <subcellularLocation>
        <location evidence="1">Endomembrane system</location>
        <topology evidence="1">Multi-pass membrane protein</topology>
    </subcellularLocation>
</comment>
<dbReference type="UniPathway" id="UPA00378"/>
<keyword evidence="4" id="KW-0328">Glycosyltransferase</keyword>
<comment type="pathway">
    <text evidence="2">Protein modification; protein glycosylation.</text>
</comment>
<evidence type="ECO:0000256" key="2">
    <source>
        <dbReference type="ARBA" id="ARBA00004922"/>
    </source>
</evidence>
<dbReference type="InterPro" id="IPR027005">
    <property type="entry name" value="PMT-like"/>
</dbReference>
<dbReference type="OrthoDB" id="5561486at2759"/>